<dbReference type="Gene3D" id="1.20.1270.60">
    <property type="entry name" value="Arfaptin homology (AH) domain/BAR domain"/>
    <property type="match status" value="1"/>
</dbReference>
<gene>
    <name evidence="3" type="primary">LOC108664661</name>
</gene>
<feature type="non-terminal residue" evidence="3">
    <location>
        <position position="151"/>
    </location>
</feature>
<keyword evidence="2" id="KW-1185">Reference proteome</keyword>
<evidence type="ECO:0000313" key="3">
    <source>
        <dbReference type="RefSeq" id="XP_018006813.1"/>
    </source>
</evidence>
<feature type="domain" description="BAR" evidence="1">
    <location>
        <begin position="10"/>
        <end position="136"/>
    </location>
</feature>
<name>A0A8B7MZV9_HYAAZ</name>
<dbReference type="OrthoDB" id="6352646at2759"/>
<dbReference type="InterPro" id="IPR027267">
    <property type="entry name" value="AH/BAR_dom_sf"/>
</dbReference>
<dbReference type="AlphaFoldDB" id="A0A8B7MZV9"/>
<sequence>MGIPGFEKLPLECALDDPPQLRTLAAVFSGDVRTQHEYLATLHRLTARLVTCLDDVTLAYQALAHHLHTHSSKVYAINTDPKGLVDTSLGRGAELLQEVSSWQHILCTQLTDGVLHPLTQQLNAYSQLLQLQEQHAHCTQALEAAVAGFLR</sequence>
<proteinExistence type="predicted"/>
<organism evidence="2 3">
    <name type="scientific">Hyalella azteca</name>
    <name type="common">Amphipod</name>
    <dbReference type="NCBI Taxonomy" id="294128"/>
    <lineage>
        <taxon>Eukaryota</taxon>
        <taxon>Metazoa</taxon>
        <taxon>Ecdysozoa</taxon>
        <taxon>Arthropoda</taxon>
        <taxon>Crustacea</taxon>
        <taxon>Multicrustacea</taxon>
        <taxon>Malacostraca</taxon>
        <taxon>Eumalacostraca</taxon>
        <taxon>Peracarida</taxon>
        <taxon>Amphipoda</taxon>
        <taxon>Senticaudata</taxon>
        <taxon>Talitrida</taxon>
        <taxon>Talitroidea</taxon>
        <taxon>Hyalellidae</taxon>
        <taxon>Hyalella</taxon>
    </lineage>
</organism>
<evidence type="ECO:0000259" key="1">
    <source>
        <dbReference type="Pfam" id="PF16746"/>
    </source>
</evidence>
<dbReference type="GeneID" id="108664661"/>
<accession>A0A8B7MZV9</accession>
<dbReference type="GO" id="GO:0005737">
    <property type="term" value="C:cytoplasm"/>
    <property type="evidence" value="ECO:0007669"/>
    <property type="project" value="InterPro"/>
</dbReference>
<protein>
    <submittedName>
        <fullName evidence="3">DCC-interacting protein 13-alpha</fullName>
    </submittedName>
</protein>
<dbReference type="InterPro" id="IPR004148">
    <property type="entry name" value="BAR_dom"/>
</dbReference>
<evidence type="ECO:0000313" key="2">
    <source>
        <dbReference type="Proteomes" id="UP000694843"/>
    </source>
</evidence>
<dbReference type="Pfam" id="PF16746">
    <property type="entry name" value="BAR_3"/>
    <property type="match status" value="1"/>
</dbReference>
<dbReference type="RefSeq" id="XP_018006813.1">
    <property type="nucleotide sequence ID" value="XM_018151324.2"/>
</dbReference>
<reference evidence="3" key="1">
    <citation type="submission" date="2025-08" db="UniProtKB">
        <authorList>
            <consortium name="RefSeq"/>
        </authorList>
    </citation>
    <scope>IDENTIFICATION</scope>
</reference>
<dbReference type="Proteomes" id="UP000694843">
    <property type="component" value="Unplaced"/>
</dbReference>
<dbReference type="SUPFAM" id="SSF103657">
    <property type="entry name" value="BAR/IMD domain-like"/>
    <property type="match status" value="1"/>
</dbReference>
<dbReference type="KEGG" id="hazt:108664661"/>